<comment type="caution">
    <text evidence="1">The sequence shown here is derived from an EMBL/GenBank/DDBJ whole genome shotgun (WGS) entry which is preliminary data.</text>
</comment>
<dbReference type="EMBL" id="BGPR01008823">
    <property type="protein sequence ID" value="GBN36345.1"/>
    <property type="molecule type" value="Genomic_DNA"/>
</dbReference>
<proteinExistence type="predicted"/>
<name>A0A4Y2NAC9_ARAVE</name>
<sequence length="143" mass="13637">MCAGHEEPSAFVNVGQIEPHGLRAAVLKGQFLHLASGDWYVEALAASGGSVALGGIGDLLGESAGAGGKIGTGVSGAASDGHVGAGLLGATLGGRVRRSLLGGMLRGSVGTGLLGGTLRGSVGTGLLGGTLRGSVGTGLLEAH</sequence>
<evidence type="ECO:0000313" key="2">
    <source>
        <dbReference type="Proteomes" id="UP000499080"/>
    </source>
</evidence>
<protein>
    <submittedName>
        <fullName evidence="1">Uncharacterized protein</fullName>
    </submittedName>
</protein>
<keyword evidence="2" id="KW-1185">Reference proteome</keyword>
<dbReference type="AlphaFoldDB" id="A0A4Y2NAC9"/>
<organism evidence="1 2">
    <name type="scientific">Araneus ventricosus</name>
    <name type="common">Orbweaver spider</name>
    <name type="synonym">Epeira ventricosa</name>
    <dbReference type="NCBI Taxonomy" id="182803"/>
    <lineage>
        <taxon>Eukaryota</taxon>
        <taxon>Metazoa</taxon>
        <taxon>Ecdysozoa</taxon>
        <taxon>Arthropoda</taxon>
        <taxon>Chelicerata</taxon>
        <taxon>Arachnida</taxon>
        <taxon>Araneae</taxon>
        <taxon>Araneomorphae</taxon>
        <taxon>Entelegynae</taxon>
        <taxon>Araneoidea</taxon>
        <taxon>Araneidae</taxon>
        <taxon>Araneus</taxon>
    </lineage>
</organism>
<evidence type="ECO:0000313" key="1">
    <source>
        <dbReference type="EMBL" id="GBN36345.1"/>
    </source>
</evidence>
<dbReference type="Proteomes" id="UP000499080">
    <property type="component" value="Unassembled WGS sequence"/>
</dbReference>
<accession>A0A4Y2NAC9</accession>
<reference evidence="1 2" key="1">
    <citation type="journal article" date="2019" name="Sci. Rep.">
        <title>Orb-weaving spider Araneus ventricosus genome elucidates the spidroin gene catalogue.</title>
        <authorList>
            <person name="Kono N."/>
            <person name="Nakamura H."/>
            <person name="Ohtoshi R."/>
            <person name="Moran D.A.P."/>
            <person name="Shinohara A."/>
            <person name="Yoshida Y."/>
            <person name="Fujiwara M."/>
            <person name="Mori M."/>
            <person name="Tomita M."/>
            <person name="Arakawa K."/>
        </authorList>
    </citation>
    <scope>NUCLEOTIDE SEQUENCE [LARGE SCALE GENOMIC DNA]</scope>
</reference>
<gene>
    <name evidence="1" type="ORF">AVEN_222185_1</name>
</gene>